<dbReference type="RefSeq" id="WP_029576407.1">
    <property type="nucleotide sequence ID" value="NZ_JGZT01000006.1"/>
</dbReference>
<feature type="transmembrane region" description="Helical" evidence="1">
    <location>
        <begin position="20"/>
        <end position="41"/>
    </location>
</feature>
<reference evidence="2 3" key="1">
    <citation type="submission" date="2014-03" db="EMBL/GenBank/DDBJ databases">
        <title>Genomics of Bifidobacteria.</title>
        <authorList>
            <person name="Ventura M."/>
            <person name="Milani C."/>
            <person name="Lugli G.A."/>
        </authorList>
    </citation>
    <scope>NUCLEOTIDE SEQUENCE [LARGE SCALE GENOMIC DNA]</scope>
    <source>
        <strain evidence="2 3">LMG 21395</strain>
    </source>
</reference>
<proteinExistence type="predicted"/>
<dbReference type="Proteomes" id="UP000029003">
    <property type="component" value="Unassembled WGS sequence"/>
</dbReference>
<evidence type="ECO:0000313" key="2">
    <source>
        <dbReference type="EMBL" id="KFJ02664.1"/>
    </source>
</evidence>
<evidence type="ECO:0000313" key="3">
    <source>
        <dbReference type="Proteomes" id="UP000029003"/>
    </source>
</evidence>
<gene>
    <name evidence="2" type="ORF">THER5_1127</name>
</gene>
<keyword evidence="1" id="KW-1133">Transmembrane helix</keyword>
<dbReference type="AlphaFoldDB" id="A0A087E4G3"/>
<accession>A0A087E4G3</accession>
<comment type="caution">
    <text evidence="2">The sequence shown here is derived from an EMBL/GenBank/DDBJ whole genome shotgun (WGS) entry which is preliminary data.</text>
</comment>
<evidence type="ECO:0000256" key="1">
    <source>
        <dbReference type="SAM" id="Phobius"/>
    </source>
</evidence>
<feature type="transmembrane region" description="Helical" evidence="1">
    <location>
        <begin position="53"/>
        <end position="70"/>
    </location>
</feature>
<keyword evidence="1" id="KW-0472">Membrane</keyword>
<sequence length="79" mass="8569">MKETKDLTDAQLAARDVSCFVVGVVLMLVGAWACVWFVWGVVTLHVVGTVEGLLMLPCWLFGITLIDIAVNSTTDGKDE</sequence>
<name>A0A087E4G3_9BIFI</name>
<organism evidence="2 3">
    <name type="scientific">Bifidobacterium thermacidophilum subsp. thermacidophilum</name>
    <dbReference type="NCBI Taxonomy" id="79262"/>
    <lineage>
        <taxon>Bacteria</taxon>
        <taxon>Bacillati</taxon>
        <taxon>Actinomycetota</taxon>
        <taxon>Actinomycetes</taxon>
        <taxon>Bifidobacteriales</taxon>
        <taxon>Bifidobacteriaceae</taxon>
        <taxon>Bifidobacterium</taxon>
    </lineage>
</organism>
<keyword evidence="1" id="KW-0812">Transmembrane</keyword>
<protein>
    <submittedName>
        <fullName evidence="2">Uncharacterized protein</fullName>
    </submittedName>
</protein>
<dbReference type="EMBL" id="JGZT01000006">
    <property type="protein sequence ID" value="KFJ02664.1"/>
    <property type="molecule type" value="Genomic_DNA"/>
</dbReference>